<feature type="domain" description="MmeI-like N-terminal" evidence="5">
    <location>
        <begin position="11"/>
        <end position="173"/>
    </location>
</feature>
<dbReference type="Pfam" id="PF20466">
    <property type="entry name" value="MmeI_TRD"/>
    <property type="match status" value="1"/>
</dbReference>
<dbReference type="EMBL" id="RKQL01000001">
    <property type="protein sequence ID" value="RPE72728.1"/>
    <property type="molecule type" value="Genomic_DNA"/>
</dbReference>
<dbReference type="InterPro" id="IPR046818">
    <property type="entry name" value="MmeI_C"/>
</dbReference>
<feature type="domain" description="MmeI-like DNA-methyltransferase" evidence="9">
    <location>
        <begin position="334"/>
        <end position="601"/>
    </location>
</feature>
<dbReference type="PANTHER" id="PTHR33841:SF1">
    <property type="entry name" value="DNA METHYLTRANSFERASE A"/>
    <property type="match status" value="1"/>
</dbReference>
<dbReference type="RefSeq" id="WP_124219959.1">
    <property type="nucleotide sequence ID" value="NZ_RKQL01000001.1"/>
</dbReference>
<evidence type="ECO:0000259" key="9">
    <source>
        <dbReference type="Pfam" id="PF20473"/>
    </source>
</evidence>
<dbReference type="Gene3D" id="3.40.50.150">
    <property type="entry name" value="Vaccinia Virus protein VP39"/>
    <property type="match status" value="1"/>
</dbReference>
<evidence type="ECO:0000313" key="10">
    <source>
        <dbReference type="EMBL" id="RPE72728.1"/>
    </source>
</evidence>
<dbReference type="InterPro" id="IPR050953">
    <property type="entry name" value="N4_N6_ade-DNA_methylase"/>
</dbReference>
<name>A0A3N4URR4_9BURK</name>
<dbReference type="AlphaFoldDB" id="A0A3N4URR4"/>
<evidence type="ECO:0000259" key="7">
    <source>
        <dbReference type="Pfam" id="PF20466"/>
    </source>
</evidence>
<evidence type="ECO:0000313" key="11">
    <source>
        <dbReference type="Proteomes" id="UP000272193"/>
    </source>
</evidence>
<keyword evidence="11" id="KW-1185">Reference proteome</keyword>
<dbReference type="InterPro" id="IPR046817">
    <property type="entry name" value="MmeI_N"/>
</dbReference>
<evidence type="ECO:0000256" key="4">
    <source>
        <dbReference type="ARBA" id="ARBA00047942"/>
    </source>
</evidence>
<dbReference type="GO" id="GO:0009007">
    <property type="term" value="F:site-specific DNA-methyltransferase (adenine-specific) activity"/>
    <property type="evidence" value="ECO:0007669"/>
    <property type="project" value="UniProtKB-EC"/>
</dbReference>
<evidence type="ECO:0000256" key="1">
    <source>
        <dbReference type="ARBA" id="ARBA00011900"/>
    </source>
</evidence>
<accession>A0A3N4URR4</accession>
<dbReference type="PANTHER" id="PTHR33841">
    <property type="entry name" value="DNA METHYLTRANSFERASE YEEA-RELATED"/>
    <property type="match status" value="1"/>
</dbReference>
<dbReference type="InterPro" id="IPR046820">
    <property type="entry name" value="MmeI_TRD"/>
</dbReference>
<keyword evidence="2 10" id="KW-0489">Methyltransferase</keyword>
<proteinExistence type="predicted"/>
<evidence type="ECO:0000259" key="6">
    <source>
        <dbReference type="Pfam" id="PF20465"/>
    </source>
</evidence>
<dbReference type="InterPro" id="IPR046819">
    <property type="entry name" value="MmeI_hel"/>
</dbReference>
<evidence type="ECO:0000256" key="3">
    <source>
        <dbReference type="ARBA" id="ARBA00022679"/>
    </source>
</evidence>
<dbReference type="Pfam" id="PF20467">
    <property type="entry name" value="MmeI_C"/>
    <property type="match status" value="1"/>
</dbReference>
<keyword evidence="3" id="KW-0808">Transferase</keyword>
<feature type="domain" description="MmeI-like C-terminal" evidence="8">
    <location>
        <begin position="841"/>
        <end position="922"/>
    </location>
</feature>
<dbReference type="EC" id="2.1.1.72" evidence="1"/>
<dbReference type="InterPro" id="IPR046816">
    <property type="entry name" value="MmeI_Mtase"/>
</dbReference>
<dbReference type="OrthoDB" id="9782445at2"/>
<dbReference type="InterPro" id="IPR029063">
    <property type="entry name" value="SAM-dependent_MTases_sf"/>
</dbReference>
<dbReference type="Pfam" id="PF20473">
    <property type="entry name" value="MmeI_Mtase"/>
    <property type="match status" value="1"/>
</dbReference>
<protein>
    <recommendedName>
        <fullName evidence="1">site-specific DNA-methyltransferase (adenine-specific)</fullName>
        <ecNumber evidence="1">2.1.1.72</ecNumber>
    </recommendedName>
</protein>
<comment type="caution">
    <text evidence="10">The sequence shown here is derived from an EMBL/GenBank/DDBJ whole genome shotgun (WGS) entry which is preliminary data.</text>
</comment>
<gene>
    <name evidence="10" type="ORF">EDC62_0430</name>
</gene>
<feature type="domain" description="MmeI-like target recognition" evidence="7">
    <location>
        <begin position="625"/>
        <end position="826"/>
    </location>
</feature>
<evidence type="ECO:0000259" key="8">
    <source>
        <dbReference type="Pfam" id="PF20467"/>
    </source>
</evidence>
<dbReference type="SUPFAM" id="SSF53335">
    <property type="entry name" value="S-adenosyl-L-methionine-dependent methyltransferases"/>
    <property type="match status" value="1"/>
</dbReference>
<dbReference type="Pfam" id="PF20464">
    <property type="entry name" value="MmeI_N"/>
    <property type="match status" value="1"/>
</dbReference>
<dbReference type="GO" id="GO:0032259">
    <property type="term" value="P:methylation"/>
    <property type="evidence" value="ECO:0007669"/>
    <property type="project" value="UniProtKB-KW"/>
</dbReference>
<feature type="domain" description="MmeI-like helicase spacer" evidence="6">
    <location>
        <begin position="179"/>
        <end position="258"/>
    </location>
</feature>
<dbReference type="Proteomes" id="UP000272193">
    <property type="component" value="Unassembled WGS sequence"/>
</dbReference>
<sequence length="939" mass="105419">MPLSWNEIKARALAFSREWADARDEASEAKPFWIAFFEIFGISNKRVATFEHAVKKFGGGQGYVDLFWPGLLLVEQKSRGKDLDRAYTQALDYFPGIKERDLPRYVVVSDFARFRLHDLETGQTHEFALAELHKHIRHFGFIAGYEAQPLAPQSAVNIEAAERMGRLHDALKASGYEGHALEVLLVRLLFCLFADDTGIFQPAQALRSYIEERTREDGSDLGPLLARLFQVLNTPEAQRSTALDEQLAAFPYVNGELFAEPIPIADFDAAMREALLDACALDWSAISPAIFGALFQSIMDKTARRNLGAHYTSEENIAKLIKPLFLDALWAEFDKAKKNRNKLFDFHKKLRSLTFFDPACGCGNFLVIAYRELRRLELEVLRASALLASQTGHVDVGPLIAVDVDQFHGIEIEEFPAQIAQVALWLTDHQMNLHVSEEFGQYFARIPLRSRPHIVHGNALTLDWAEVLPPERCSYVLGNPPFVGAKFMNDAQRADAAAVFHGVANAGLLDYVAAWYVKATRYLHAARDAGVNPPQAAFVSTNSITQGEQVGVLWGWLLAQGVHIHFAHRTFAWNNEARGKAAVHCVIIGFGLDDRPDKTIFEYADIKGEPHAVKAANINPYLVDAPDVVLENRSTPLCPVPEIGIGNKPIDGGHYLFTDDEKAEFLRREPQAEQWFHRWLGADEFINGYQRWCLWLGDCPPDVLRRMPEAMKRVEAVRQFRLASKSAPTRKLAQTPTRFHVENMPTSTYLLIPRVSSERRNYIPIGFIPPDTFTSDSALISQAATLYHFGILTSAMHMAWMRAVCGRLESRYRYSAGIVYNNFPWPFCEPKAEDASVKRWTDAIEKEAQAVLEARARFPDATLADLYDPLTMPPELLKAHQRLDAAVDAAYAAAAGGKKRYASDAERVAFLFGLYQRLDTALAPTLPAKPARRPSKKIV</sequence>
<reference evidence="10 11" key="1">
    <citation type="submission" date="2018-11" db="EMBL/GenBank/DDBJ databases">
        <title>Genomic Encyclopedia of Type Strains, Phase IV (KMG-IV): sequencing the most valuable type-strain genomes for metagenomic binning, comparative biology and taxonomic classification.</title>
        <authorList>
            <person name="Goeker M."/>
        </authorList>
    </citation>
    <scope>NUCLEOTIDE SEQUENCE [LARGE SCALE GENOMIC DNA]</scope>
    <source>
        <strain evidence="10 11">DSM 101684</strain>
    </source>
</reference>
<evidence type="ECO:0000259" key="5">
    <source>
        <dbReference type="Pfam" id="PF20464"/>
    </source>
</evidence>
<dbReference type="Pfam" id="PF20465">
    <property type="entry name" value="MmeI_hel"/>
    <property type="match status" value="1"/>
</dbReference>
<comment type="catalytic activity">
    <reaction evidence="4">
        <text>a 2'-deoxyadenosine in DNA + S-adenosyl-L-methionine = an N(6)-methyl-2'-deoxyadenosine in DNA + S-adenosyl-L-homocysteine + H(+)</text>
        <dbReference type="Rhea" id="RHEA:15197"/>
        <dbReference type="Rhea" id="RHEA-COMP:12418"/>
        <dbReference type="Rhea" id="RHEA-COMP:12419"/>
        <dbReference type="ChEBI" id="CHEBI:15378"/>
        <dbReference type="ChEBI" id="CHEBI:57856"/>
        <dbReference type="ChEBI" id="CHEBI:59789"/>
        <dbReference type="ChEBI" id="CHEBI:90615"/>
        <dbReference type="ChEBI" id="CHEBI:90616"/>
        <dbReference type="EC" id="2.1.1.72"/>
    </reaction>
</comment>
<evidence type="ECO:0000256" key="2">
    <source>
        <dbReference type="ARBA" id="ARBA00022603"/>
    </source>
</evidence>
<organism evidence="10 11">
    <name type="scientific">Tibeticola sediminis</name>
    <dbReference type="NCBI Taxonomy" id="1917811"/>
    <lineage>
        <taxon>Bacteria</taxon>
        <taxon>Pseudomonadati</taxon>
        <taxon>Pseudomonadota</taxon>
        <taxon>Betaproteobacteria</taxon>
        <taxon>Burkholderiales</taxon>
        <taxon>Comamonadaceae</taxon>
        <taxon>Tibeticola</taxon>
    </lineage>
</organism>